<keyword evidence="4" id="KW-1185">Reference proteome</keyword>
<dbReference type="InterPro" id="IPR000873">
    <property type="entry name" value="AMP-dep_synth/lig_dom"/>
</dbReference>
<dbReference type="Proteomes" id="UP001629744">
    <property type="component" value="Unassembled WGS sequence"/>
</dbReference>
<evidence type="ECO:0000313" key="4">
    <source>
        <dbReference type="Proteomes" id="UP001629744"/>
    </source>
</evidence>
<evidence type="ECO:0000259" key="2">
    <source>
        <dbReference type="Pfam" id="PF13193"/>
    </source>
</evidence>
<feature type="domain" description="AMP-binding enzyme C-terminal" evidence="2">
    <location>
        <begin position="465"/>
        <end position="540"/>
    </location>
</feature>
<dbReference type="InterPro" id="IPR025110">
    <property type="entry name" value="AMP-bd_C"/>
</dbReference>
<dbReference type="PANTHER" id="PTHR43767:SF1">
    <property type="entry name" value="NONRIBOSOMAL PEPTIDE SYNTHASE PES1 (EUROFUNG)-RELATED"/>
    <property type="match status" value="1"/>
</dbReference>
<dbReference type="Pfam" id="PF00501">
    <property type="entry name" value="AMP-binding"/>
    <property type="match status" value="1"/>
</dbReference>
<dbReference type="InterPro" id="IPR050237">
    <property type="entry name" value="ATP-dep_AMP-bd_enzyme"/>
</dbReference>
<dbReference type="PANTHER" id="PTHR43767">
    <property type="entry name" value="LONG-CHAIN-FATTY-ACID--COA LIGASE"/>
    <property type="match status" value="1"/>
</dbReference>
<dbReference type="PROSITE" id="PS00455">
    <property type="entry name" value="AMP_BINDING"/>
    <property type="match status" value="1"/>
</dbReference>
<dbReference type="Gene3D" id="3.40.50.12780">
    <property type="entry name" value="N-terminal domain of ligase-like"/>
    <property type="match status" value="1"/>
</dbReference>
<organism evidence="3 4">
    <name type="scientific">Prescottella soli</name>
    <dbReference type="NCBI Taxonomy" id="1543852"/>
    <lineage>
        <taxon>Bacteria</taxon>
        <taxon>Bacillati</taxon>
        <taxon>Actinomycetota</taxon>
        <taxon>Actinomycetes</taxon>
        <taxon>Mycobacteriales</taxon>
        <taxon>Nocardiaceae</taxon>
        <taxon>Prescottella</taxon>
    </lineage>
</organism>
<evidence type="ECO:0000259" key="1">
    <source>
        <dbReference type="Pfam" id="PF00501"/>
    </source>
</evidence>
<dbReference type="Pfam" id="PF13193">
    <property type="entry name" value="AMP-binding_C"/>
    <property type="match status" value="1"/>
</dbReference>
<protein>
    <submittedName>
        <fullName evidence="3">AMP-binding protein</fullName>
    </submittedName>
</protein>
<comment type="caution">
    <text evidence="3">The sequence shown here is derived from an EMBL/GenBank/DDBJ whole genome shotgun (WGS) entry which is preliminary data.</text>
</comment>
<dbReference type="InterPro" id="IPR042099">
    <property type="entry name" value="ANL_N_sf"/>
</dbReference>
<evidence type="ECO:0000313" key="3">
    <source>
        <dbReference type="EMBL" id="MFM1726920.1"/>
    </source>
</evidence>
<dbReference type="SUPFAM" id="SSF56801">
    <property type="entry name" value="Acetyl-CoA synthetase-like"/>
    <property type="match status" value="1"/>
</dbReference>
<sequence length="546" mass="58565">MTSPKRPWLAGFPAEHPGSITPDFDTALAMVDAAVQRGPEAVALHYFDGTVSYGELSSAADALACHLQGLGFGRGDRLALCTQNNPAFLIGVVAAWRAGGTPVALSPMCKEREFAHFVNDCEPKALLVLEDVFQTVAPAALRSCPIENVVTVSALDGQSRNDPRLFASTHRIPTGATDLYELVGAHDRTRRPTIADSPTPDDLAMIMYTSGTTGVPKGAMLSHRNLVFSAQVYRDWARLGPSDRVLGLSPLFHISGLVGHVMVGFLLGSPLVLSHRFHPEVMIDSVREHRPTFAMAAITAYIALADAGANATDLDSLAALYSGGAPVSPAVLARLETAFGKYIHNMYGLTETSSPSHAVPLGRRAPVDPETGVLSVGIPVYNTDVRVIDEAGQDVPVGDVGELVTTGPQVVPGYWPNADVGATETGTNTFLTGDVGFMDGDGWFYVLDRKNDVINASGYKIWPREVEEVLLNHPDVKEAAVVCIPDDYRGESVKAFVVVRDGAELSELDLIEHGRRSMAAFKYPREVQFVAALPRTVTGKLIRSQL</sequence>
<dbReference type="InterPro" id="IPR020845">
    <property type="entry name" value="AMP-binding_CS"/>
</dbReference>
<gene>
    <name evidence="3" type="ORF">ABEU19_000361</name>
</gene>
<reference evidence="3 4" key="1">
    <citation type="submission" date="2023-11" db="EMBL/GenBank/DDBJ databases">
        <authorList>
            <person name="Val-Calvo J."/>
            <person name="Scortti M."/>
            <person name="Vazquez-Boland J."/>
        </authorList>
    </citation>
    <scope>NUCLEOTIDE SEQUENCE [LARGE SCALE GENOMIC DNA]</scope>
    <source>
        <strain evidence="3 4">DSM 46662</strain>
    </source>
</reference>
<name>A0ABW9FMV2_9NOCA</name>
<dbReference type="EMBL" id="JBDLNU010000001">
    <property type="protein sequence ID" value="MFM1726920.1"/>
    <property type="molecule type" value="Genomic_DNA"/>
</dbReference>
<accession>A0ABW9FMV2</accession>
<proteinExistence type="predicted"/>
<dbReference type="Gene3D" id="3.30.300.30">
    <property type="match status" value="1"/>
</dbReference>
<feature type="domain" description="AMP-dependent synthetase/ligase" evidence="1">
    <location>
        <begin position="32"/>
        <end position="415"/>
    </location>
</feature>
<dbReference type="RefSeq" id="WP_348609253.1">
    <property type="nucleotide sequence ID" value="NZ_CP157276.1"/>
</dbReference>
<dbReference type="InterPro" id="IPR045851">
    <property type="entry name" value="AMP-bd_C_sf"/>
</dbReference>